<sequence>MATRKQGDVKGGVAKSIRCFEGKMRGFGRSLVDLGEKWERMVEVKEKYELAVRWQLQGYRKKEIKKQGSRGDGGHVVLFCVVGPPSNGTSSAPNQTPSKVHPRSRRQKPNEQGRLHDEGCNTQQSTALPAINHRQTTPREGDLKVSRLQIQASWVITAVLGEVGWGYPHQPQVEKLKNSVSSITPSLFDQKRSPSTHGGRGALPSEGGSPSDLLFLAGGGPYLLFPSPL</sequence>
<gene>
    <name evidence="2" type="ORF">QJS04_geneDACA010047</name>
</gene>
<name>A0AAV9BHC5_ACOGR</name>
<proteinExistence type="predicted"/>
<dbReference type="Proteomes" id="UP001179952">
    <property type="component" value="Unassembled WGS sequence"/>
</dbReference>
<feature type="region of interest" description="Disordered" evidence="1">
    <location>
        <begin position="186"/>
        <end position="212"/>
    </location>
</feature>
<reference evidence="2" key="1">
    <citation type="journal article" date="2023" name="Nat. Commun.">
        <title>Diploid and tetraploid genomes of Acorus and the evolution of monocots.</title>
        <authorList>
            <person name="Ma L."/>
            <person name="Liu K.W."/>
            <person name="Li Z."/>
            <person name="Hsiao Y.Y."/>
            <person name="Qi Y."/>
            <person name="Fu T."/>
            <person name="Tang G.D."/>
            <person name="Zhang D."/>
            <person name="Sun W.H."/>
            <person name="Liu D.K."/>
            <person name="Li Y."/>
            <person name="Chen G.Z."/>
            <person name="Liu X.D."/>
            <person name="Liao X.Y."/>
            <person name="Jiang Y.T."/>
            <person name="Yu X."/>
            <person name="Hao Y."/>
            <person name="Huang J."/>
            <person name="Zhao X.W."/>
            <person name="Ke S."/>
            <person name="Chen Y.Y."/>
            <person name="Wu W.L."/>
            <person name="Hsu J.L."/>
            <person name="Lin Y.F."/>
            <person name="Huang M.D."/>
            <person name="Li C.Y."/>
            <person name="Huang L."/>
            <person name="Wang Z.W."/>
            <person name="Zhao X."/>
            <person name="Zhong W.Y."/>
            <person name="Peng D.H."/>
            <person name="Ahmad S."/>
            <person name="Lan S."/>
            <person name="Zhang J.S."/>
            <person name="Tsai W.C."/>
            <person name="Van de Peer Y."/>
            <person name="Liu Z.J."/>
        </authorList>
    </citation>
    <scope>NUCLEOTIDE SEQUENCE</scope>
    <source>
        <strain evidence="2">SCP</strain>
    </source>
</reference>
<evidence type="ECO:0000313" key="2">
    <source>
        <dbReference type="EMBL" id="KAK1275482.1"/>
    </source>
</evidence>
<reference evidence="2" key="2">
    <citation type="submission" date="2023-06" db="EMBL/GenBank/DDBJ databases">
        <authorList>
            <person name="Ma L."/>
            <person name="Liu K.-W."/>
            <person name="Li Z."/>
            <person name="Hsiao Y.-Y."/>
            <person name="Qi Y."/>
            <person name="Fu T."/>
            <person name="Tang G."/>
            <person name="Zhang D."/>
            <person name="Sun W.-H."/>
            <person name="Liu D.-K."/>
            <person name="Li Y."/>
            <person name="Chen G.-Z."/>
            <person name="Liu X.-D."/>
            <person name="Liao X.-Y."/>
            <person name="Jiang Y.-T."/>
            <person name="Yu X."/>
            <person name="Hao Y."/>
            <person name="Huang J."/>
            <person name="Zhao X.-W."/>
            <person name="Ke S."/>
            <person name="Chen Y.-Y."/>
            <person name="Wu W.-L."/>
            <person name="Hsu J.-L."/>
            <person name="Lin Y.-F."/>
            <person name="Huang M.-D."/>
            <person name="Li C.-Y."/>
            <person name="Huang L."/>
            <person name="Wang Z.-W."/>
            <person name="Zhao X."/>
            <person name="Zhong W.-Y."/>
            <person name="Peng D.-H."/>
            <person name="Ahmad S."/>
            <person name="Lan S."/>
            <person name="Zhang J.-S."/>
            <person name="Tsai W.-C."/>
            <person name="Van De Peer Y."/>
            <person name="Liu Z.-J."/>
        </authorList>
    </citation>
    <scope>NUCLEOTIDE SEQUENCE</scope>
    <source>
        <strain evidence="2">SCP</strain>
        <tissue evidence="2">Leaves</tissue>
    </source>
</reference>
<comment type="caution">
    <text evidence="2">The sequence shown here is derived from an EMBL/GenBank/DDBJ whole genome shotgun (WGS) entry which is preliminary data.</text>
</comment>
<dbReference type="AlphaFoldDB" id="A0AAV9BHC5"/>
<organism evidence="2 3">
    <name type="scientific">Acorus gramineus</name>
    <name type="common">Dwarf sweet flag</name>
    <dbReference type="NCBI Taxonomy" id="55184"/>
    <lineage>
        <taxon>Eukaryota</taxon>
        <taxon>Viridiplantae</taxon>
        <taxon>Streptophyta</taxon>
        <taxon>Embryophyta</taxon>
        <taxon>Tracheophyta</taxon>
        <taxon>Spermatophyta</taxon>
        <taxon>Magnoliopsida</taxon>
        <taxon>Liliopsida</taxon>
        <taxon>Acoraceae</taxon>
        <taxon>Acorus</taxon>
    </lineage>
</organism>
<evidence type="ECO:0000256" key="1">
    <source>
        <dbReference type="SAM" id="MobiDB-lite"/>
    </source>
</evidence>
<feature type="region of interest" description="Disordered" evidence="1">
    <location>
        <begin position="85"/>
        <end position="138"/>
    </location>
</feature>
<dbReference type="EMBL" id="JAUJYN010000003">
    <property type="protein sequence ID" value="KAK1275482.1"/>
    <property type="molecule type" value="Genomic_DNA"/>
</dbReference>
<feature type="compositionally biased region" description="Polar residues" evidence="1">
    <location>
        <begin position="86"/>
        <end position="98"/>
    </location>
</feature>
<keyword evidence="3" id="KW-1185">Reference proteome</keyword>
<feature type="compositionally biased region" description="Basic and acidic residues" evidence="1">
    <location>
        <begin position="108"/>
        <end position="119"/>
    </location>
</feature>
<protein>
    <submittedName>
        <fullName evidence="2">Uncharacterized protein</fullName>
    </submittedName>
</protein>
<evidence type="ECO:0000313" key="3">
    <source>
        <dbReference type="Proteomes" id="UP001179952"/>
    </source>
</evidence>
<accession>A0AAV9BHC5</accession>